<evidence type="ECO:0000256" key="1">
    <source>
        <dbReference type="SAM" id="SignalP"/>
    </source>
</evidence>
<dbReference type="Gene3D" id="2.30.60.10">
    <property type="entry name" value="Cyanovirin-N"/>
    <property type="match status" value="1"/>
</dbReference>
<keyword evidence="1" id="KW-0732">Signal</keyword>
<dbReference type="InterPro" id="IPR011058">
    <property type="entry name" value="Cyanovirin-N"/>
</dbReference>
<feature type="signal peptide" evidence="1">
    <location>
        <begin position="1"/>
        <end position="20"/>
    </location>
</feature>
<keyword evidence="4" id="KW-1185">Reference proteome</keyword>
<protein>
    <recommendedName>
        <fullName evidence="2">Cyanovirin-N domain-containing protein</fullName>
    </recommendedName>
</protein>
<feature type="chain" id="PRO_5036838456" description="Cyanovirin-N domain-containing protein" evidence="1">
    <location>
        <begin position="21"/>
        <end position="191"/>
    </location>
</feature>
<proteinExistence type="predicted"/>
<dbReference type="RefSeq" id="WP_190562254.1">
    <property type="nucleotide sequence ID" value="NZ_JACJQU010000010.1"/>
</dbReference>
<comment type="caution">
    <text evidence="3">The sequence shown here is derived from an EMBL/GenBank/DDBJ whole genome shotgun (WGS) entry which is preliminary data.</text>
</comment>
<sequence>MRLTIKFGWILLATTLPISAFIKSAEASSTYFNSCTNEAVRKGGNTGAALFADCQTTTGSTTRAEIDLDGINNINGRLEFSNAQDAYRSTFLESCSQARVVRGVLYAICKDEAGNDRISRLTLESIDNDSGLLRYRDSRYCCVPQTSAGTTDVPDINVDEFGNNLIPRLPGAIRFLTTDQREQLRILQELE</sequence>
<accession>A0A926WIK3</accession>
<organism evidence="3 4">
    <name type="scientific">Anabaena sphaerica FACHB-251</name>
    <dbReference type="NCBI Taxonomy" id="2692883"/>
    <lineage>
        <taxon>Bacteria</taxon>
        <taxon>Bacillati</taxon>
        <taxon>Cyanobacteriota</taxon>
        <taxon>Cyanophyceae</taxon>
        <taxon>Nostocales</taxon>
        <taxon>Nostocaceae</taxon>
        <taxon>Anabaena</taxon>
    </lineage>
</organism>
<name>A0A926WIK3_9NOST</name>
<feature type="domain" description="Cyanovirin-N" evidence="2">
    <location>
        <begin position="32"/>
        <end position="133"/>
    </location>
</feature>
<dbReference type="EMBL" id="JACJQU010000010">
    <property type="protein sequence ID" value="MBD2295158.1"/>
    <property type="molecule type" value="Genomic_DNA"/>
</dbReference>
<evidence type="ECO:0000259" key="2">
    <source>
        <dbReference type="Pfam" id="PF08881"/>
    </source>
</evidence>
<reference evidence="4" key="1">
    <citation type="journal article" date="2020" name="ISME J.">
        <title>Comparative genomics reveals insights into cyanobacterial evolution and habitat adaptation.</title>
        <authorList>
            <person name="Chen M.Y."/>
            <person name="Teng W.K."/>
            <person name="Zhao L."/>
            <person name="Hu C.X."/>
            <person name="Zhou Y.K."/>
            <person name="Han B.P."/>
            <person name="Song L.R."/>
            <person name="Shu W.S."/>
        </authorList>
    </citation>
    <scope>NUCLEOTIDE SEQUENCE [LARGE SCALE GENOMIC DNA]</scope>
    <source>
        <strain evidence="4">FACHB-251</strain>
    </source>
</reference>
<dbReference type="SUPFAM" id="SSF51322">
    <property type="entry name" value="Cyanovirin-N"/>
    <property type="match status" value="1"/>
</dbReference>
<dbReference type="InterPro" id="IPR036673">
    <property type="entry name" value="Cyanovirin-N_sf"/>
</dbReference>
<evidence type="ECO:0000313" key="4">
    <source>
        <dbReference type="Proteomes" id="UP000662185"/>
    </source>
</evidence>
<dbReference type="Pfam" id="PF08881">
    <property type="entry name" value="CVNH"/>
    <property type="match status" value="1"/>
</dbReference>
<dbReference type="AlphaFoldDB" id="A0A926WIK3"/>
<evidence type="ECO:0000313" key="3">
    <source>
        <dbReference type="EMBL" id="MBD2295158.1"/>
    </source>
</evidence>
<dbReference type="Proteomes" id="UP000662185">
    <property type="component" value="Unassembled WGS sequence"/>
</dbReference>
<gene>
    <name evidence="3" type="ORF">H6G06_17140</name>
</gene>